<reference evidence="10" key="1">
    <citation type="submission" date="2022-11" db="EMBL/GenBank/DDBJ databases">
        <title>Draft genome sequence of Sellimonas catena strain 18CBH55.</title>
        <authorList>
            <person name="Hisatomi A."/>
            <person name="Ohkuma M."/>
            <person name="Sakamoto M."/>
        </authorList>
    </citation>
    <scope>NUCLEOTIDE SEQUENCE</scope>
    <source>
        <strain evidence="10">18CBH55</strain>
    </source>
</reference>
<dbReference type="AlphaFoldDB" id="A0A9W6CCU5"/>
<keyword evidence="7 8" id="KW-0472">Membrane</keyword>
<feature type="domain" description="ABC transmembrane type-1" evidence="9">
    <location>
        <begin position="62"/>
        <end position="265"/>
    </location>
</feature>
<dbReference type="PANTHER" id="PTHR43470">
    <property type="entry name" value="PHOSPHATE TRANSPORT SYSTEM PERMEASE PROTEIN PSTA-RELATED"/>
    <property type="match status" value="1"/>
</dbReference>
<evidence type="ECO:0000313" key="10">
    <source>
        <dbReference type="EMBL" id="GLG91276.1"/>
    </source>
</evidence>
<feature type="transmembrane region" description="Helical" evidence="8">
    <location>
        <begin position="182"/>
        <end position="203"/>
    </location>
</feature>
<dbReference type="InterPro" id="IPR000515">
    <property type="entry name" value="MetI-like"/>
</dbReference>
<evidence type="ECO:0000256" key="5">
    <source>
        <dbReference type="ARBA" id="ARBA00022692"/>
    </source>
</evidence>
<protein>
    <recommendedName>
        <fullName evidence="8">Phosphate transport system permease protein PstA</fullName>
    </recommendedName>
</protein>
<evidence type="ECO:0000259" key="9">
    <source>
        <dbReference type="PROSITE" id="PS50928"/>
    </source>
</evidence>
<dbReference type="Gene3D" id="1.10.3720.10">
    <property type="entry name" value="MetI-like"/>
    <property type="match status" value="1"/>
</dbReference>
<evidence type="ECO:0000256" key="3">
    <source>
        <dbReference type="ARBA" id="ARBA00022448"/>
    </source>
</evidence>
<evidence type="ECO:0000256" key="7">
    <source>
        <dbReference type="ARBA" id="ARBA00023136"/>
    </source>
</evidence>
<evidence type="ECO:0000256" key="8">
    <source>
        <dbReference type="RuleBase" id="RU363043"/>
    </source>
</evidence>
<dbReference type="GO" id="GO:0005886">
    <property type="term" value="C:plasma membrane"/>
    <property type="evidence" value="ECO:0007669"/>
    <property type="project" value="UniProtKB-SubCell"/>
</dbReference>
<dbReference type="Pfam" id="PF00528">
    <property type="entry name" value="BPD_transp_1"/>
    <property type="match status" value="1"/>
</dbReference>
<feature type="transmembrane region" description="Helical" evidence="8">
    <location>
        <begin position="56"/>
        <end position="88"/>
    </location>
</feature>
<accession>A0A9W6CCU5</accession>
<gene>
    <name evidence="10" type="ORF">Selli2_27030</name>
</gene>
<dbReference type="PROSITE" id="PS50928">
    <property type="entry name" value="ABC_TM1"/>
    <property type="match status" value="1"/>
</dbReference>
<dbReference type="NCBIfam" id="TIGR00974">
    <property type="entry name" value="3a0107s02c"/>
    <property type="match status" value="1"/>
</dbReference>
<keyword evidence="4 8" id="KW-1003">Cell membrane</keyword>
<evidence type="ECO:0000256" key="6">
    <source>
        <dbReference type="ARBA" id="ARBA00022989"/>
    </source>
</evidence>
<dbReference type="GO" id="GO:0035435">
    <property type="term" value="P:phosphate ion transmembrane transport"/>
    <property type="evidence" value="ECO:0007669"/>
    <property type="project" value="InterPro"/>
</dbReference>
<evidence type="ECO:0000256" key="2">
    <source>
        <dbReference type="ARBA" id="ARBA00007069"/>
    </source>
</evidence>
<dbReference type="EMBL" id="BSCH01000019">
    <property type="protein sequence ID" value="GLG91276.1"/>
    <property type="molecule type" value="Genomic_DNA"/>
</dbReference>
<keyword evidence="5 8" id="KW-0812">Transmembrane</keyword>
<dbReference type="InterPro" id="IPR005672">
    <property type="entry name" value="Phosphate_PstA"/>
</dbReference>
<comment type="similarity">
    <text evidence="2 8">Belongs to the binding-protein-dependent transport system permease family. CysTW subfamily.</text>
</comment>
<dbReference type="Proteomes" id="UP001145094">
    <property type="component" value="Unassembled WGS sequence"/>
</dbReference>
<dbReference type="InterPro" id="IPR035906">
    <property type="entry name" value="MetI-like_sf"/>
</dbReference>
<keyword evidence="6 8" id="KW-1133">Transmembrane helix</keyword>
<dbReference type="GO" id="GO:0005315">
    <property type="term" value="F:phosphate transmembrane transporter activity"/>
    <property type="evidence" value="ECO:0007669"/>
    <property type="project" value="InterPro"/>
</dbReference>
<reference evidence="10" key="2">
    <citation type="submission" date="2022-11" db="EMBL/GenBank/DDBJ databases">
        <title>Draft genome sequence of Sellimonas catena strain 18CBH55.</title>
        <authorList>
            <person name="Atsushi H."/>
            <person name="Moriya O."/>
            <person name="Mitsuo S."/>
        </authorList>
    </citation>
    <scope>NUCLEOTIDE SEQUENCE</scope>
    <source>
        <strain evidence="10">18CBH55</strain>
    </source>
</reference>
<dbReference type="CDD" id="cd06261">
    <property type="entry name" value="TM_PBP2"/>
    <property type="match status" value="1"/>
</dbReference>
<evidence type="ECO:0000256" key="1">
    <source>
        <dbReference type="ARBA" id="ARBA00004651"/>
    </source>
</evidence>
<dbReference type="SUPFAM" id="SSF161098">
    <property type="entry name" value="MetI-like"/>
    <property type="match status" value="1"/>
</dbReference>
<organism evidence="10 11">
    <name type="scientific">Sellimonas catena</name>
    <dbReference type="NCBI Taxonomy" id="2994035"/>
    <lineage>
        <taxon>Bacteria</taxon>
        <taxon>Bacillati</taxon>
        <taxon>Bacillota</taxon>
        <taxon>Clostridia</taxon>
        <taxon>Lachnospirales</taxon>
        <taxon>Lachnospiraceae</taxon>
        <taxon>Sellimonas</taxon>
    </lineage>
</organism>
<feature type="transmembrane region" description="Helical" evidence="8">
    <location>
        <begin position="12"/>
        <end position="36"/>
    </location>
</feature>
<feature type="transmembrane region" description="Helical" evidence="8">
    <location>
        <begin position="100"/>
        <end position="124"/>
    </location>
</feature>
<proteinExistence type="inferred from homology"/>
<comment type="caution">
    <text evidence="10">The sequence shown here is derived from an EMBL/GenBank/DDBJ whole genome shotgun (WGS) entry which is preliminary data.</text>
</comment>
<evidence type="ECO:0000256" key="4">
    <source>
        <dbReference type="ARBA" id="ARBA00022475"/>
    </source>
</evidence>
<name>A0A9W6CCU5_9FIRM</name>
<comment type="subcellular location">
    <subcellularLocation>
        <location evidence="1 8">Cell membrane</location>
        <topology evidence="1 8">Multi-pass membrane protein</topology>
    </subcellularLocation>
</comment>
<dbReference type="PANTHER" id="PTHR43470:SF3">
    <property type="entry name" value="PHOSPHATE TRANSPORT SYSTEM PERMEASE PROTEIN PSTA-RELATED"/>
    <property type="match status" value="1"/>
</dbReference>
<keyword evidence="3" id="KW-0813">Transport</keyword>
<dbReference type="RefSeq" id="WP_118636808.1">
    <property type="nucleotide sequence ID" value="NZ_BSCH01000019.1"/>
</dbReference>
<feature type="transmembrane region" description="Helical" evidence="8">
    <location>
        <begin position="130"/>
        <end position="149"/>
    </location>
</feature>
<feature type="transmembrane region" description="Helical" evidence="8">
    <location>
        <begin position="247"/>
        <end position="269"/>
    </location>
</feature>
<reference evidence="10" key="3">
    <citation type="journal article" date="2023" name="Int. J. Syst. Evol. Microbiol.">
        <title>Sellimonas catena sp. nov., isolated from human faeces.</title>
        <authorList>
            <person name="Hisatomi A."/>
            <person name="Ohkuma M."/>
            <person name="Sakamoto M."/>
        </authorList>
    </citation>
    <scope>NUCLEOTIDE SEQUENCE</scope>
    <source>
        <strain evidence="10">18CBH55</strain>
    </source>
</reference>
<evidence type="ECO:0000313" key="11">
    <source>
        <dbReference type="Proteomes" id="UP001145094"/>
    </source>
</evidence>
<sequence length="277" mass="29731">MTKGRKIESIILRVLIYAAAAITFAVLLFLLAYILINGLPNIKPSLFSLEYNTENASLMPALINTVIMTLLSLVIAIPFGIFSAIFLVEYAKKGNRFVGIIRLTTETLQGIPSIVYGLFGMLFFVTALGWGYSILAGAFTMSIMILPLIMRTTEEALKAVPDTYREGSFGLGAGKLRTIFRIVLPAAVPGIMAGVILAIGRIMGETAALMYTAGTVPDIAATPMSSGRTLAVHMYNLSSEGLYMDQAYATAVILLVVVVAMNALSAFAARKLTKGTR</sequence>